<accession>A0A514CDI7</accession>
<organism evidence="3 4">
    <name type="scientific">Echinicola soli</name>
    <dbReference type="NCBI Taxonomy" id="2591634"/>
    <lineage>
        <taxon>Bacteria</taxon>
        <taxon>Pseudomonadati</taxon>
        <taxon>Bacteroidota</taxon>
        <taxon>Cytophagia</taxon>
        <taxon>Cytophagales</taxon>
        <taxon>Cyclobacteriaceae</taxon>
        <taxon>Echinicola</taxon>
    </lineage>
</organism>
<dbReference type="RefSeq" id="WP_141613145.1">
    <property type="nucleotide sequence ID" value="NZ_CP041253.1"/>
</dbReference>
<dbReference type="GO" id="GO:0005829">
    <property type="term" value="C:cytosol"/>
    <property type="evidence" value="ECO:0007669"/>
    <property type="project" value="UniProtKB-ARBA"/>
</dbReference>
<dbReference type="InterPro" id="IPR050523">
    <property type="entry name" value="AKR_Detox_Biosynth"/>
</dbReference>
<dbReference type="InterPro" id="IPR036812">
    <property type="entry name" value="NAD(P)_OxRdtase_dom_sf"/>
</dbReference>
<dbReference type="SUPFAM" id="SSF51430">
    <property type="entry name" value="NAD(P)-linked oxidoreductase"/>
    <property type="match status" value="1"/>
</dbReference>
<feature type="domain" description="NADP-dependent oxidoreductase" evidence="2">
    <location>
        <begin position="15"/>
        <end position="320"/>
    </location>
</feature>
<evidence type="ECO:0000256" key="1">
    <source>
        <dbReference type="ARBA" id="ARBA00023002"/>
    </source>
</evidence>
<evidence type="ECO:0000313" key="3">
    <source>
        <dbReference type="EMBL" id="QDH77881.1"/>
    </source>
</evidence>
<dbReference type="GO" id="GO:0016491">
    <property type="term" value="F:oxidoreductase activity"/>
    <property type="evidence" value="ECO:0007669"/>
    <property type="project" value="UniProtKB-KW"/>
</dbReference>
<dbReference type="FunFam" id="3.20.20.100:FF:000004">
    <property type="entry name" value="Oxidoreductase, aldo/keto reductase"/>
    <property type="match status" value="1"/>
</dbReference>
<keyword evidence="1" id="KW-0560">Oxidoreductase</keyword>
<evidence type="ECO:0000313" key="4">
    <source>
        <dbReference type="Proteomes" id="UP000316614"/>
    </source>
</evidence>
<evidence type="ECO:0000259" key="2">
    <source>
        <dbReference type="Pfam" id="PF00248"/>
    </source>
</evidence>
<dbReference type="KEGG" id="echi:FKX85_02000"/>
<dbReference type="OrthoDB" id="9773828at2"/>
<keyword evidence="4" id="KW-1185">Reference proteome</keyword>
<dbReference type="Proteomes" id="UP000316614">
    <property type="component" value="Chromosome"/>
</dbReference>
<name>A0A514CDI7_9BACT</name>
<sequence length="343" mass="38145">MKYNYVGNTGLLVSELCFGTMTFGGQDAGMWTQIGQLQQKQVNQMLQAVIDAGINFIDTANVYSFGQSEQLLGQGLRDLNIPRDEVVIATKVMGKMSEHPNSAGLSRYHIFNSVEASLKRLQVNFIDILYVHGVDPATDVEEIVRSLNDIIDSGKVRYVAICNWPAWMVAQAQTIAQYSGWHKFIGLQYHYSAATRDIEHELVPVAEAHQLAIFPWSPLSGGFLTGKFTREGSKSDNARRANFDFPPIDKEKAFHLVDTMAEIGKSHGASIAQVALAWVRQQPGITSTIIGAKTQEQLTSNIQSVDLTLSKEDLSKIEGISPLQSLYPGWMVEHQSEYRRPIK</sequence>
<dbReference type="PANTHER" id="PTHR43364:SF4">
    <property type="entry name" value="NAD(P)-LINKED OXIDOREDUCTASE SUPERFAMILY PROTEIN"/>
    <property type="match status" value="1"/>
</dbReference>
<dbReference type="AlphaFoldDB" id="A0A514CDI7"/>
<dbReference type="CDD" id="cd19091">
    <property type="entry name" value="AKR_PsAKR"/>
    <property type="match status" value="1"/>
</dbReference>
<gene>
    <name evidence="3" type="ORF">FKX85_02000</name>
</gene>
<dbReference type="EMBL" id="CP041253">
    <property type="protein sequence ID" value="QDH77881.1"/>
    <property type="molecule type" value="Genomic_DNA"/>
</dbReference>
<dbReference type="InterPro" id="IPR023210">
    <property type="entry name" value="NADP_OxRdtase_dom"/>
</dbReference>
<dbReference type="PANTHER" id="PTHR43364">
    <property type="entry name" value="NADH-SPECIFIC METHYLGLYOXAL REDUCTASE-RELATED"/>
    <property type="match status" value="1"/>
</dbReference>
<protein>
    <submittedName>
        <fullName evidence="3">Aldo/keto reductase</fullName>
    </submittedName>
</protein>
<dbReference type="Gene3D" id="3.20.20.100">
    <property type="entry name" value="NADP-dependent oxidoreductase domain"/>
    <property type="match status" value="1"/>
</dbReference>
<dbReference type="Pfam" id="PF00248">
    <property type="entry name" value="Aldo_ket_red"/>
    <property type="match status" value="1"/>
</dbReference>
<reference evidence="3 4" key="1">
    <citation type="submission" date="2019-06" db="EMBL/GenBank/DDBJ databases">
        <title>Echinicola alkalisoli sp. nov. isolated from saline soil.</title>
        <authorList>
            <person name="Sun J.-Q."/>
            <person name="Xu L."/>
        </authorList>
    </citation>
    <scope>NUCLEOTIDE SEQUENCE [LARGE SCALE GENOMIC DNA]</scope>
    <source>
        <strain evidence="3 4">LN3S3</strain>
    </source>
</reference>
<proteinExistence type="predicted"/>